<proteinExistence type="predicted"/>
<organism evidence="2 3">
    <name type="scientific">Microbacterium yannicii</name>
    <dbReference type="NCBI Taxonomy" id="671622"/>
    <lineage>
        <taxon>Bacteria</taxon>
        <taxon>Bacillati</taxon>
        <taxon>Actinomycetota</taxon>
        <taxon>Actinomycetes</taxon>
        <taxon>Micrococcales</taxon>
        <taxon>Microbacteriaceae</taxon>
        <taxon>Microbacterium</taxon>
    </lineage>
</organism>
<dbReference type="InterPro" id="IPR036390">
    <property type="entry name" value="WH_DNA-bd_sf"/>
</dbReference>
<dbReference type="InterPro" id="IPR039422">
    <property type="entry name" value="MarR/SlyA-like"/>
</dbReference>
<dbReference type="Proteomes" id="UP001501407">
    <property type="component" value="Unassembled WGS sequence"/>
</dbReference>
<reference evidence="3" key="1">
    <citation type="journal article" date="2019" name="Int. J. Syst. Evol. Microbiol.">
        <title>The Global Catalogue of Microorganisms (GCM) 10K type strain sequencing project: providing services to taxonomists for standard genome sequencing and annotation.</title>
        <authorList>
            <consortium name="The Broad Institute Genomics Platform"/>
            <consortium name="The Broad Institute Genome Sequencing Center for Infectious Disease"/>
            <person name="Wu L."/>
            <person name="Ma J."/>
        </authorList>
    </citation>
    <scope>NUCLEOTIDE SEQUENCE [LARGE SCALE GENOMIC DNA]</scope>
    <source>
        <strain evidence="3">JCM 18959</strain>
    </source>
</reference>
<sequence length="122" mass="13902">MAEKDVVERWRSLQSTYLSTASALERALDEQCDLGLSEFEILDLVAEVRQEQCLMRDLVQRTPMTQSALSRIVDRLQKAGLVQRAECGFDRRSMVVEITDRGTAVHTDARRIYRSLLADELG</sequence>
<dbReference type="PROSITE" id="PS50995">
    <property type="entry name" value="HTH_MARR_2"/>
    <property type="match status" value="1"/>
</dbReference>
<dbReference type="InterPro" id="IPR036388">
    <property type="entry name" value="WH-like_DNA-bd_sf"/>
</dbReference>
<dbReference type="RefSeq" id="WP_194414743.1">
    <property type="nucleotide sequence ID" value="NZ_BAABKZ010000002.1"/>
</dbReference>
<keyword evidence="3" id="KW-1185">Reference proteome</keyword>
<evidence type="ECO:0000313" key="3">
    <source>
        <dbReference type="Proteomes" id="UP001501407"/>
    </source>
</evidence>
<gene>
    <name evidence="2" type="ORF">GCM10025760_20970</name>
</gene>
<dbReference type="SUPFAM" id="SSF46785">
    <property type="entry name" value="Winged helix' DNA-binding domain"/>
    <property type="match status" value="1"/>
</dbReference>
<dbReference type="EMBL" id="BAABKZ010000002">
    <property type="protein sequence ID" value="GAA5092386.1"/>
    <property type="molecule type" value="Genomic_DNA"/>
</dbReference>
<protein>
    <submittedName>
        <fullName evidence="2">MarR family transcriptional regulator</fullName>
    </submittedName>
</protein>
<dbReference type="PRINTS" id="PR00598">
    <property type="entry name" value="HTHMARR"/>
</dbReference>
<dbReference type="PANTHER" id="PTHR33164:SF99">
    <property type="entry name" value="MARR FAMILY REGULATORY PROTEIN"/>
    <property type="match status" value="1"/>
</dbReference>
<dbReference type="Pfam" id="PF12802">
    <property type="entry name" value="MarR_2"/>
    <property type="match status" value="1"/>
</dbReference>
<evidence type="ECO:0000259" key="1">
    <source>
        <dbReference type="PROSITE" id="PS50995"/>
    </source>
</evidence>
<dbReference type="InterPro" id="IPR000835">
    <property type="entry name" value="HTH_MarR-typ"/>
</dbReference>
<comment type="caution">
    <text evidence="2">The sequence shown here is derived from an EMBL/GenBank/DDBJ whole genome shotgun (WGS) entry which is preliminary data.</text>
</comment>
<evidence type="ECO:0000313" key="2">
    <source>
        <dbReference type="EMBL" id="GAA5092386.1"/>
    </source>
</evidence>
<dbReference type="Gene3D" id="1.10.10.10">
    <property type="entry name" value="Winged helix-like DNA-binding domain superfamily/Winged helix DNA-binding domain"/>
    <property type="match status" value="1"/>
</dbReference>
<name>A0ABP9M7G0_9MICO</name>
<dbReference type="SMART" id="SM00347">
    <property type="entry name" value="HTH_MARR"/>
    <property type="match status" value="1"/>
</dbReference>
<dbReference type="PANTHER" id="PTHR33164">
    <property type="entry name" value="TRANSCRIPTIONAL REGULATOR, MARR FAMILY"/>
    <property type="match status" value="1"/>
</dbReference>
<accession>A0ABP9M7G0</accession>
<feature type="domain" description="HTH marR-type" evidence="1">
    <location>
        <begin position="1"/>
        <end position="122"/>
    </location>
</feature>